<dbReference type="InterPro" id="IPR017871">
    <property type="entry name" value="ABC_transporter-like_CS"/>
</dbReference>
<evidence type="ECO:0000313" key="6">
    <source>
        <dbReference type="EMBL" id="NYE71495.1"/>
    </source>
</evidence>
<dbReference type="InterPro" id="IPR003593">
    <property type="entry name" value="AAA+_ATPase"/>
</dbReference>
<accession>A0A7Y9I755</accession>
<evidence type="ECO:0000256" key="4">
    <source>
        <dbReference type="ARBA" id="ARBA00022840"/>
    </source>
</evidence>
<dbReference type="Gene3D" id="3.40.50.300">
    <property type="entry name" value="P-loop containing nucleotide triphosphate hydrolases"/>
    <property type="match status" value="1"/>
</dbReference>
<dbReference type="InterPro" id="IPR013563">
    <property type="entry name" value="Oligopep_ABC_C"/>
</dbReference>
<evidence type="ECO:0000256" key="1">
    <source>
        <dbReference type="ARBA" id="ARBA00005417"/>
    </source>
</evidence>
<evidence type="ECO:0000313" key="7">
    <source>
        <dbReference type="Proteomes" id="UP000569914"/>
    </source>
</evidence>
<dbReference type="PANTHER" id="PTHR43067:SF3">
    <property type="entry name" value="MALTOSE ABC TRANSPORTER, ATP-BINDING PROTEIN"/>
    <property type="match status" value="1"/>
</dbReference>
<dbReference type="SUPFAM" id="SSF52540">
    <property type="entry name" value="P-loop containing nucleoside triphosphate hydrolases"/>
    <property type="match status" value="1"/>
</dbReference>
<organism evidence="6 7">
    <name type="scientific">Microlunatus parietis</name>
    <dbReference type="NCBI Taxonomy" id="682979"/>
    <lineage>
        <taxon>Bacteria</taxon>
        <taxon>Bacillati</taxon>
        <taxon>Actinomycetota</taxon>
        <taxon>Actinomycetes</taxon>
        <taxon>Propionibacteriales</taxon>
        <taxon>Propionibacteriaceae</taxon>
        <taxon>Microlunatus</taxon>
    </lineage>
</organism>
<comment type="caution">
    <text evidence="6">The sequence shown here is derived from an EMBL/GenBank/DDBJ whole genome shotgun (WGS) entry which is preliminary data.</text>
</comment>
<dbReference type="EMBL" id="JACCBU010000001">
    <property type="protein sequence ID" value="NYE71495.1"/>
    <property type="molecule type" value="Genomic_DNA"/>
</dbReference>
<dbReference type="Pfam" id="PF08352">
    <property type="entry name" value="oligo_HPY"/>
    <property type="match status" value="1"/>
</dbReference>
<proteinExistence type="inferred from homology"/>
<dbReference type="GO" id="GO:0015833">
    <property type="term" value="P:peptide transport"/>
    <property type="evidence" value="ECO:0007669"/>
    <property type="project" value="InterPro"/>
</dbReference>
<keyword evidence="3" id="KW-0547">Nucleotide-binding</keyword>
<dbReference type="AlphaFoldDB" id="A0A7Y9I755"/>
<gene>
    <name evidence="6" type="ORF">BKA15_002824</name>
</gene>
<dbReference type="FunFam" id="3.40.50.300:FF:000016">
    <property type="entry name" value="Oligopeptide ABC transporter ATP-binding component"/>
    <property type="match status" value="1"/>
</dbReference>
<comment type="similarity">
    <text evidence="1">Belongs to the ABC transporter superfamily.</text>
</comment>
<feature type="domain" description="ABC transporter" evidence="5">
    <location>
        <begin position="9"/>
        <end position="255"/>
    </location>
</feature>
<dbReference type="PROSITE" id="PS50893">
    <property type="entry name" value="ABC_TRANSPORTER_2"/>
    <property type="match status" value="1"/>
</dbReference>
<dbReference type="PANTHER" id="PTHR43067">
    <property type="entry name" value="OLIGOPEPTIDE/DIPEPTIDE ABC TRANSPORTER, ATPASE SUBUNIT"/>
    <property type="match status" value="1"/>
</dbReference>
<dbReference type="InterPro" id="IPR003439">
    <property type="entry name" value="ABC_transporter-like_ATP-bd"/>
</dbReference>
<dbReference type="Proteomes" id="UP000569914">
    <property type="component" value="Unassembled WGS sequence"/>
</dbReference>
<protein>
    <submittedName>
        <fullName evidence="6">Peptide/nickel transport system ATP-binding protein</fullName>
    </submittedName>
</protein>
<keyword evidence="4 6" id="KW-0067">ATP-binding</keyword>
<reference evidence="6 7" key="1">
    <citation type="submission" date="2020-07" db="EMBL/GenBank/DDBJ databases">
        <title>Sequencing the genomes of 1000 actinobacteria strains.</title>
        <authorList>
            <person name="Klenk H.-P."/>
        </authorList>
    </citation>
    <scope>NUCLEOTIDE SEQUENCE [LARGE SCALE GENOMIC DNA]</scope>
    <source>
        <strain evidence="6 7">DSM 22083</strain>
    </source>
</reference>
<keyword evidence="7" id="KW-1185">Reference proteome</keyword>
<evidence type="ECO:0000259" key="5">
    <source>
        <dbReference type="PROSITE" id="PS50893"/>
    </source>
</evidence>
<dbReference type="RefSeq" id="WP_312879026.1">
    <property type="nucleotide sequence ID" value="NZ_JACCBU010000001.1"/>
</dbReference>
<evidence type="ECO:0000256" key="2">
    <source>
        <dbReference type="ARBA" id="ARBA00022448"/>
    </source>
</evidence>
<dbReference type="SMART" id="SM00382">
    <property type="entry name" value="AAA"/>
    <property type="match status" value="1"/>
</dbReference>
<dbReference type="PROSITE" id="PS00211">
    <property type="entry name" value="ABC_TRANSPORTER_1"/>
    <property type="match status" value="1"/>
</dbReference>
<dbReference type="InterPro" id="IPR027417">
    <property type="entry name" value="P-loop_NTPase"/>
</dbReference>
<dbReference type="CDD" id="cd03257">
    <property type="entry name" value="ABC_NikE_OppD_transporters"/>
    <property type="match status" value="1"/>
</dbReference>
<dbReference type="GO" id="GO:0005524">
    <property type="term" value="F:ATP binding"/>
    <property type="evidence" value="ECO:0007669"/>
    <property type="project" value="UniProtKB-KW"/>
</dbReference>
<sequence length="334" mass="36325">MSTEPALSVRDLEVTYYTDDGPVSAVNGVSFDLMPGEKLGLVGESGSGKSTMALALMRLLRAPTVISGQVLLDGEDLIGMPERRVRQLRSSKISMIPQGAMNSLNPVARIENQIIDTLEDHGTRRDKRTLLGLARDALEAVGLRRSVGRMYPHELSGGMKQRVCIAIAVAMQPQVVIADEPTSALDVVVQRQVMDTILKLQDELGVAVILIGHDMGLMAQTVDRLAVMYAGKLAELSPIREIFADPLHPYTELLIESLPKLADRGTFRGIPGLPPSLRSMPSGCLFHPRCPKAFDPCVDLEPAYGATSVRPEPVEGHQRFVACHLHQTEESHVG</sequence>
<name>A0A7Y9I755_9ACTN</name>
<dbReference type="NCBIfam" id="TIGR01727">
    <property type="entry name" value="oligo_HPY"/>
    <property type="match status" value="1"/>
</dbReference>
<keyword evidence="2" id="KW-0813">Transport</keyword>
<dbReference type="Pfam" id="PF00005">
    <property type="entry name" value="ABC_tran"/>
    <property type="match status" value="1"/>
</dbReference>
<dbReference type="GO" id="GO:0016887">
    <property type="term" value="F:ATP hydrolysis activity"/>
    <property type="evidence" value="ECO:0007669"/>
    <property type="project" value="InterPro"/>
</dbReference>
<evidence type="ECO:0000256" key="3">
    <source>
        <dbReference type="ARBA" id="ARBA00022741"/>
    </source>
</evidence>